<comment type="subcellular location">
    <subcellularLocation>
        <location evidence="1">Nucleus</location>
    </subcellularLocation>
</comment>
<organism evidence="13 14">
    <name type="scientific">Mytilus coruscus</name>
    <name type="common">Sea mussel</name>
    <dbReference type="NCBI Taxonomy" id="42192"/>
    <lineage>
        <taxon>Eukaryota</taxon>
        <taxon>Metazoa</taxon>
        <taxon>Spiralia</taxon>
        <taxon>Lophotrochozoa</taxon>
        <taxon>Mollusca</taxon>
        <taxon>Bivalvia</taxon>
        <taxon>Autobranchia</taxon>
        <taxon>Pteriomorphia</taxon>
        <taxon>Mytilida</taxon>
        <taxon>Mytiloidea</taxon>
        <taxon>Mytilidae</taxon>
        <taxon>Mytilinae</taxon>
        <taxon>Mytilus</taxon>
    </lineage>
</organism>
<dbReference type="PANTHER" id="PTHR24394:SF44">
    <property type="entry name" value="ZINC FINGER PROTEIN 271-LIKE"/>
    <property type="match status" value="1"/>
</dbReference>
<keyword evidence="9" id="KW-0539">Nucleus</keyword>
<dbReference type="SMART" id="SM00355">
    <property type="entry name" value="ZnF_C2H2"/>
    <property type="match status" value="4"/>
</dbReference>
<evidence type="ECO:0000256" key="2">
    <source>
        <dbReference type="ARBA" id="ARBA00006991"/>
    </source>
</evidence>
<feature type="compositionally biased region" description="Polar residues" evidence="11">
    <location>
        <begin position="573"/>
        <end position="588"/>
    </location>
</feature>
<dbReference type="FunFam" id="3.30.160.60:FF:000446">
    <property type="entry name" value="Zinc finger protein"/>
    <property type="match status" value="1"/>
</dbReference>
<dbReference type="FunFam" id="3.30.160.60:FF:000621">
    <property type="entry name" value="FLT3-interacting zinc finger 1"/>
    <property type="match status" value="1"/>
</dbReference>
<dbReference type="PANTHER" id="PTHR24394">
    <property type="entry name" value="ZINC FINGER PROTEIN"/>
    <property type="match status" value="1"/>
</dbReference>
<dbReference type="InterPro" id="IPR036236">
    <property type="entry name" value="Znf_C2H2_sf"/>
</dbReference>
<keyword evidence="3" id="KW-0479">Metal-binding</keyword>
<keyword evidence="5 10" id="KW-0863">Zinc-finger</keyword>
<sequence>MANTICQSHDYDVYCLELDEFDGLKIVVKGHNYGNFKRDHFTDHNGNISDTVHRLPSQDTCMTQSSPNFKCKYSPSSILRGRKISENSTAGGKNITAQQTTVESIITAEQTSNATNITTDPTSNATNVAADPTSNATNVTTEPTSNATNGTTDSTSYATNVTKDPTSNAINVTTDSTSTDTITTSDVKHETNIATLSSTACSGKKNITKSLTSEITQQTTATGCNFKLSAGFQMLIQSTSSNIECEKQMERRRNQLQRCSFTDNRPASHSQPEIHYKCSENKQCLYSVSSDTPMSKGTKSYKCSLCEKQFSDNSNLYAHLKIHDWCQNVKSSTNIDNILTLPEPSITTSTAQQTGSIVPYTTLPSVIANTIQRSSGIANEATPSAFVEGNTSEPSTTSSNGILKPISVINSTNLTTFDFINIPKLPTVRSIATPVNFFDHKTIQRLPLFDSKIMSATPENFVDHDTTRCLPPVDSKIRSATPENCFNHEATHCLPPVDPKIMSASLSNSSGFNKSRTSANNNTQTSISTRLNKKHPSTRSFVSNISSLPAPVSAVPHRPNIKKRSTRVGCNMKPSTCDRSNRTASSNSGRRKLHSKLHAYTDLNKCNKGKKLYSSKNYLERPYNCATCKSKFIRKYDLERHTRMHTGDKPYQCKECGKRFPENYRLQSHRKTHKSSYQSECPVCGKLYLQHSTLQTHMKIHYWRQTI</sequence>
<keyword evidence="8" id="KW-0804">Transcription</keyword>
<dbReference type="InterPro" id="IPR013087">
    <property type="entry name" value="Znf_C2H2_type"/>
</dbReference>
<keyword evidence="4" id="KW-0677">Repeat</keyword>
<proteinExistence type="inferred from homology"/>
<evidence type="ECO:0000256" key="9">
    <source>
        <dbReference type="ARBA" id="ARBA00023242"/>
    </source>
</evidence>
<evidence type="ECO:0000256" key="5">
    <source>
        <dbReference type="ARBA" id="ARBA00022771"/>
    </source>
</evidence>
<keyword evidence="14" id="KW-1185">Reference proteome</keyword>
<evidence type="ECO:0000256" key="3">
    <source>
        <dbReference type="ARBA" id="ARBA00022723"/>
    </source>
</evidence>
<evidence type="ECO:0000256" key="6">
    <source>
        <dbReference type="ARBA" id="ARBA00022833"/>
    </source>
</evidence>
<keyword evidence="6" id="KW-0862">Zinc</keyword>
<dbReference type="OrthoDB" id="8117402at2759"/>
<feature type="domain" description="C2H2-type" evidence="12">
    <location>
        <begin position="651"/>
        <end position="678"/>
    </location>
</feature>
<evidence type="ECO:0000256" key="7">
    <source>
        <dbReference type="ARBA" id="ARBA00023015"/>
    </source>
</evidence>
<gene>
    <name evidence="13" type="ORF">MCOR_42845</name>
</gene>
<protein>
    <submittedName>
        <fullName evidence="13">KRAB</fullName>
    </submittedName>
</protein>
<evidence type="ECO:0000256" key="10">
    <source>
        <dbReference type="PROSITE-ProRule" id="PRU00042"/>
    </source>
</evidence>
<evidence type="ECO:0000313" key="13">
    <source>
        <dbReference type="EMBL" id="CAC5409580.1"/>
    </source>
</evidence>
<evidence type="ECO:0000313" key="14">
    <source>
        <dbReference type="Proteomes" id="UP000507470"/>
    </source>
</evidence>
<evidence type="ECO:0000259" key="12">
    <source>
        <dbReference type="PROSITE" id="PS50157"/>
    </source>
</evidence>
<dbReference type="SUPFAM" id="SSF57667">
    <property type="entry name" value="beta-beta-alpha zinc fingers"/>
    <property type="match status" value="3"/>
</dbReference>
<feature type="compositionally biased region" description="Polar residues" evidence="11">
    <location>
        <begin position="508"/>
        <end position="530"/>
    </location>
</feature>
<dbReference type="PROSITE" id="PS00028">
    <property type="entry name" value="ZINC_FINGER_C2H2_1"/>
    <property type="match status" value="4"/>
</dbReference>
<evidence type="ECO:0000256" key="1">
    <source>
        <dbReference type="ARBA" id="ARBA00004123"/>
    </source>
</evidence>
<dbReference type="GO" id="GO:0005634">
    <property type="term" value="C:nucleus"/>
    <property type="evidence" value="ECO:0007669"/>
    <property type="project" value="UniProtKB-SubCell"/>
</dbReference>
<evidence type="ECO:0000256" key="4">
    <source>
        <dbReference type="ARBA" id="ARBA00022737"/>
    </source>
</evidence>
<feature type="domain" description="C2H2-type" evidence="12">
    <location>
        <begin position="623"/>
        <end position="650"/>
    </location>
</feature>
<dbReference type="GO" id="GO:0008270">
    <property type="term" value="F:zinc ion binding"/>
    <property type="evidence" value="ECO:0007669"/>
    <property type="project" value="UniProtKB-KW"/>
</dbReference>
<dbReference type="EMBL" id="CACVKT020007644">
    <property type="protein sequence ID" value="CAC5409580.1"/>
    <property type="molecule type" value="Genomic_DNA"/>
</dbReference>
<comment type="similarity">
    <text evidence="2">Belongs to the krueppel C2H2-type zinc-finger protein family.</text>
</comment>
<feature type="region of interest" description="Disordered" evidence="11">
    <location>
        <begin position="508"/>
        <end position="541"/>
    </location>
</feature>
<dbReference type="PROSITE" id="PS50157">
    <property type="entry name" value="ZINC_FINGER_C2H2_2"/>
    <property type="match status" value="4"/>
</dbReference>
<feature type="region of interest" description="Disordered" evidence="11">
    <location>
        <begin position="115"/>
        <end position="155"/>
    </location>
</feature>
<dbReference type="Proteomes" id="UP000507470">
    <property type="component" value="Unassembled WGS sequence"/>
</dbReference>
<dbReference type="Gene3D" id="3.30.160.60">
    <property type="entry name" value="Classic Zinc Finger"/>
    <property type="match status" value="4"/>
</dbReference>
<feature type="domain" description="C2H2-type" evidence="12">
    <location>
        <begin position="301"/>
        <end position="323"/>
    </location>
</feature>
<feature type="domain" description="C2H2-type" evidence="12">
    <location>
        <begin position="679"/>
        <end position="706"/>
    </location>
</feature>
<reference evidence="13 14" key="1">
    <citation type="submission" date="2020-06" db="EMBL/GenBank/DDBJ databases">
        <authorList>
            <person name="Li R."/>
            <person name="Bekaert M."/>
        </authorList>
    </citation>
    <scope>NUCLEOTIDE SEQUENCE [LARGE SCALE GENOMIC DNA]</scope>
    <source>
        <strain evidence="14">wild</strain>
    </source>
</reference>
<keyword evidence="7" id="KW-0805">Transcription regulation</keyword>
<dbReference type="GO" id="GO:0000981">
    <property type="term" value="F:DNA-binding transcription factor activity, RNA polymerase II-specific"/>
    <property type="evidence" value="ECO:0007669"/>
    <property type="project" value="TreeGrafter"/>
</dbReference>
<name>A0A6J8DRW8_MYTCO</name>
<dbReference type="Pfam" id="PF00096">
    <property type="entry name" value="zf-C2H2"/>
    <property type="match status" value="3"/>
</dbReference>
<feature type="region of interest" description="Disordered" evidence="11">
    <location>
        <begin position="564"/>
        <end position="596"/>
    </location>
</feature>
<accession>A0A6J8DRW8</accession>
<evidence type="ECO:0000256" key="11">
    <source>
        <dbReference type="SAM" id="MobiDB-lite"/>
    </source>
</evidence>
<dbReference type="FunFam" id="3.30.160.60:FF:001442">
    <property type="entry name" value="zinc finger protein 696"/>
    <property type="match status" value="1"/>
</dbReference>
<dbReference type="AlphaFoldDB" id="A0A6J8DRW8"/>
<evidence type="ECO:0000256" key="8">
    <source>
        <dbReference type="ARBA" id="ARBA00023163"/>
    </source>
</evidence>